<dbReference type="Proteomes" id="UP001180020">
    <property type="component" value="Unassembled WGS sequence"/>
</dbReference>
<dbReference type="AlphaFoldDB" id="A0AAV9C480"/>
<feature type="region of interest" description="Disordered" evidence="1">
    <location>
        <begin position="52"/>
        <end position="78"/>
    </location>
</feature>
<protein>
    <submittedName>
        <fullName evidence="2">Uncharacterized protein</fullName>
    </submittedName>
</protein>
<evidence type="ECO:0000256" key="1">
    <source>
        <dbReference type="SAM" id="MobiDB-lite"/>
    </source>
</evidence>
<evidence type="ECO:0000313" key="2">
    <source>
        <dbReference type="EMBL" id="KAK1283557.1"/>
    </source>
</evidence>
<evidence type="ECO:0000313" key="3">
    <source>
        <dbReference type="Proteomes" id="UP001180020"/>
    </source>
</evidence>
<accession>A0AAV9C480</accession>
<comment type="caution">
    <text evidence="2">The sequence shown here is derived from an EMBL/GenBank/DDBJ whole genome shotgun (WGS) entry which is preliminary data.</text>
</comment>
<dbReference type="EMBL" id="JAUJYO010000021">
    <property type="protein sequence ID" value="KAK1283557.1"/>
    <property type="molecule type" value="Genomic_DNA"/>
</dbReference>
<reference evidence="2" key="2">
    <citation type="submission" date="2023-06" db="EMBL/GenBank/DDBJ databases">
        <authorList>
            <person name="Ma L."/>
            <person name="Liu K.-W."/>
            <person name="Li Z."/>
            <person name="Hsiao Y.-Y."/>
            <person name="Qi Y."/>
            <person name="Fu T."/>
            <person name="Tang G."/>
            <person name="Zhang D."/>
            <person name="Sun W.-H."/>
            <person name="Liu D.-K."/>
            <person name="Li Y."/>
            <person name="Chen G.-Z."/>
            <person name="Liu X.-D."/>
            <person name="Liao X.-Y."/>
            <person name="Jiang Y.-T."/>
            <person name="Yu X."/>
            <person name="Hao Y."/>
            <person name="Huang J."/>
            <person name="Zhao X.-W."/>
            <person name="Ke S."/>
            <person name="Chen Y.-Y."/>
            <person name="Wu W.-L."/>
            <person name="Hsu J.-L."/>
            <person name="Lin Y.-F."/>
            <person name="Huang M.-D."/>
            <person name="Li C.-Y."/>
            <person name="Huang L."/>
            <person name="Wang Z.-W."/>
            <person name="Zhao X."/>
            <person name="Zhong W.-Y."/>
            <person name="Peng D.-H."/>
            <person name="Ahmad S."/>
            <person name="Lan S."/>
            <person name="Zhang J.-S."/>
            <person name="Tsai W.-C."/>
            <person name="Van De Peer Y."/>
            <person name="Liu Z.-J."/>
        </authorList>
    </citation>
    <scope>NUCLEOTIDE SEQUENCE</scope>
    <source>
        <strain evidence="2">CP</strain>
        <tissue evidence="2">Leaves</tissue>
    </source>
</reference>
<name>A0AAV9C480_ACOCL</name>
<keyword evidence="3" id="KW-1185">Reference proteome</keyword>
<organism evidence="2 3">
    <name type="scientific">Acorus calamus</name>
    <name type="common">Sweet flag</name>
    <dbReference type="NCBI Taxonomy" id="4465"/>
    <lineage>
        <taxon>Eukaryota</taxon>
        <taxon>Viridiplantae</taxon>
        <taxon>Streptophyta</taxon>
        <taxon>Embryophyta</taxon>
        <taxon>Tracheophyta</taxon>
        <taxon>Spermatophyta</taxon>
        <taxon>Magnoliopsida</taxon>
        <taxon>Liliopsida</taxon>
        <taxon>Acoraceae</taxon>
        <taxon>Acorus</taxon>
    </lineage>
</organism>
<sequence>MVVKLTAKGGRIASQIKEVDGPLQPSSVYLLIKPERAPAACPYKPAVAKNDKVPGIFNPHENKLPEPEKVAVDGDKQE</sequence>
<gene>
    <name evidence="2" type="ORF">QJS10_CPB21g00303</name>
</gene>
<reference evidence="2" key="1">
    <citation type="journal article" date="2023" name="Nat. Commun.">
        <title>Diploid and tetraploid genomes of Acorus and the evolution of monocots.</title>
        <authorList>
            <person name="Ma L."/>
            <person name="Liu K.W."/>
            <person name="Li Z."/>
            <person name="Hsiao Y.Y."/>
            <person name="Qi Y."/>
            <person name="Fu T."/>
            <person name="Tang G.D."/>
            <person name="Zhang D."/>
            <person name="Sun W.H."/>
            <person name="Liu D.K."/>
            <person name="Li Y."/>
            <person name="Chen G.Z."/>
            <person name="Liu X.D."/>
            <person name="Liao X.Y."/>
            <person name="Jiang Y.T."/>
            <person name="Yu X."/>
            <person name="Hao Y."/>
            <person name="Huang J."/>
            <person name="Zhao X.W."/>
            <person name="Ke S."/>
            <person name="Chen Y.Y."/>
            <person name="Wu W.L."/>
            <person name="Hsu J.L."/>
            <person name="Lin Y.F."/>
            <person name="Huang M.D."/>
            <person name="Li C.Y."/>
            <person name="Huang L."/>
            <person name="Wang Z.W."/>
            <person name="Zhao X."/>
            <person name="Zhong W.Y."/>
            <person name="Peng D.H."/>
            <person name="Ahmad S."/>
            <person name="Lan S."/>
            <person name="Zhang J.S."/>
            <person name="Tsai W.C."/>
            <person name="Van de Peer Y."/>
            <person name="Liu Z.J."/>
        </authorList>
    </citation>
    <scope>NUCLEOTIDE SEQUENCE</scope>
    <source>
        <strain evidence="2">CP</strain>
    </source>
</reference>
<proteinExistence type="predicted"/>
<feature type="compositionally biased region" description="Basic and acidic residues" evidence="1">
    <location>
        <begin position="60"/>
        <end position="78"/>
    </location>
</feature>